<dbReference type="EMBL" id="HBHT01010412">
    <property type="protein sequence ID" value="CAD9954644.1"/>
    <property type="molecule type" value="Transcribed_RNA"/>
</dbReference>
<proteinExistence type="predicted"/>
<name>A0A7S2Y6M6_9STRA</name>
<feature type="compositionally biased region" description="Low complexity" evidence="1">
    <location>
        <begin position="859"/>
        <end position="877"/>
    </location>
</feature>
<feature type="compositionally biased region" description="Low complexity" evidence="1">
    <location>
        <begin position="201"/>
        <end position="211"/>
    </location>
</feature>
<feature type="compositionally biased region" description="Basic and acidic residues" evidence="1">
    <location>
        <begin position="595"/>
        <end position="613"/>
    </location>
</feature>
<feature type="domain" description="WW" evidence="2">
    <location>
        <begin position="825"/>
        <end position="859"/>
    </location>
</feature>
<protein>
    <recommendedName>
        <fullName evidence="2">WW domain-containing protein</fullName>
    </recommendedName>
</protein>
<feature type="compositionally biased region" description="Polar residues" evidence="1">
    <location>
        <begin position="214"/>
        <end position="234"/>
    </location>
</feature>
<evidence type="ECO:0000256" key="1">
    <source>
        <dbReference type="SAM" id="MobiDB-lite"/>
    </source>
</evidence>
<feature type="compositionally biased region" description="Polar residues" evidence="1">
    <location>
        <begin position="627"/>
        <end position="657"/>
    </location>
</feature>
<gene>
    <name evidence="3" type="ORF">APAL1065_LOCUS6943</name>
</gene>
<feature type="compositionally biased region" description="Basic and acidic residues" evidence="1">
    <location>
        <begin position="561"/>
        <end position="581"/>
    </location>
</feature>
<feature type="region of interest" description="Disordered" evidence="1">
    <location>
        <begin position="506"/>
        <end position="809"/>
    </location>
</feature>
<dbReference type="PROSITE" id="PS50020">
    <property type="entry name" value="WW_DOMAIN_2"/>
    <property type="match status" value="1"/>
</dbReference>
<feature type="compositionally biased region" description="Gly residues" evidence="1">
    <location>
        <begin position="187"/>
        <end position="200"/>
    </location>
</feature>
<evidence type="ECO:0000259" key="2">
    <source>
        <dbReference type="PROSITE" id="PS50020"/>
    </source>
</evidence>
<feature type="compositionally biased region" description="Low complexity" evidence="1">
    <location>
        <begin position="515"/>
        <end position="538"/>
    </location>
</feature>
<feature type="compositionally biased region" description="Acidic residues" evidence="1">
    <location>
        <begin position="582"/>
        <end position="593"/>
    </location>
</feature>
<feature type="compositionally biased region" description="Polar residues" evidence="1">
    <location>
        <begin position="720"/>
        <end position="777"/>
    </location>
</feature>
<feature type="compositionally biased region" description="Low complexity" evidence="1">
    <location>
        <begin position="61"/>
        <end position="74"/>
    </location>
</feature>
<feature type="region of interest" description="Disordered" evidence="1">
    <location>
        <begin position="182"/>
        <end position="236"/>
    </location>
</feature>
<dbReference type="InterPro" id="IPR001202">
    <property type="entry name" value="WW_dom"/>
</dbReference>
<dbReference type="AlphaFoldDB" id="A0A7S2Y6M6"/>
<organism evidence="3">
    <name type="scientific">Entomoneis paludosa</name>
    <dbReference type="NCBI Taxonomy" id="265537"/>
    <lineage>
        <taxon>Eukaryota</taxon>
        <taxon>Sar</taxon>
        <taxon>Stramenopiles</taxon>
        <taxon>Ochrophyta</taxon>
        <taxon>Bacillariophyta</taxon>
        <taxon>Bacillariophyceae</taxon>
        <taxon>Bacillariophycidae</taxon>
        <taxon>Entomoneidaceae</taxon>
        <taxon>Entomoneis</taxon>
    </lineage>
</organism>
<reference evidence="3" key="1">
    <citation type="submission" date="2021-01" db="EMBL/GenBank/DDBJ databases">
        <authorList>
            <person name="Corre E."/>
            <person name="Pelletier E."/>
            <person name="Niang G."/>
            <person name="Scheremetjew M."/>
            <person name="Finn R."/>
            <person name="Kale V."/>
            <person name="Holt S."/>
            <person name="Cochrane G."/>
            <person name="Meng A."/>
            <person name="Brown T."/>
            <person name="Cohen L."/>
        </authorList>
    </citation>
    <scope>NUCLEOTIDE SEQUENCE</scope>
    <source>
        <strain evidence="3">CCMP125</strain>
    </source>
</reference>
<feature type="compositionally biased region" description="Basic and acidic residues" evidence="1">
    <location>
        <begin position="697"/>
        <end position="712"/>
    </location>
</feature>
<accession>A0A7S2Y6M6</accession>
<feature type="region of interest" description="Disordered" evidence="1">
    <location>
        <begin position="61"/>
        <end position="89"/>
    </location>
</feature>
<evidence type="ECO:0000313" key="3">
    <source>
        <dbReference type="EMBL" id="CAD9954644.1"/>
    </source>
</evidence>
<sequence length="877" mass="95958">MCVSNPEDREDDLFFDDSEVDKPKNKASAMLARALVSEVTDNPKTMKQAEMAAREYQLLKAQQAASRRANAASNTNDGSQPVGAPGGVGPPNVLTSLAFAVTGDETAGNVCVNPKDAGMMTPGGLAYDEDETEYTSPYAVTIGLSLSRRHSSVGHPDTVTRQTAFDFNELQDRNYKYVSSTDASGWRAGGGEKGGAGQGAGADASAAFEEGISTLHQDGQPQTPTSQKASSANSDKIPAPDAVHIPIIHINCESDDQVDQVIHALASGEIFIPHMAILPEALSVNGISPPDLVVRFGCERNEEVSPEEWPNWCLEFMHNQLYEYFYSIGARWMKRPFSITLARKVKWKTVKHMNRYFAHAEQVIEQWRDKGPQILNPQLSYVEGGATPEEVAHPHGIYLMRKGVPTNYFAPNFDPPYTTKMTRSLLENVLNKSWDKKRQEWTSEPIPKLVTPNLLLAMACGCADPSADGFMAREVTAATIRKSVQAATTSGNRSQMLEAAANANTQYYEDQRRNNMSSEVSTTSSNPSQSHHSTNSQSHRSEKSARRQAQARPYSSPSHSYSEDHEEDPHYDTTEDPHVETVDSDESGDDFDGETGARRGKAAEEKKTDDVSEKSVNSRNNKKAAWRSTSSTTEMSEAPSGTTGMTATTVMHANVNKNQRRAFGGEDDWAQPVKGEERPGNEKPQSSTRWSKKKKDKQSAREMLDQERKRQEQLLMKVQNDGSKASSKSSQYTMTPVTSSPAKRNTQDIDTSESGASMEYSQDGSSAFMTDGGSTLMGQHFAGDETVSTNSKAVKQKNTEEDDNSALMSVQASSSTVSIVPTDEELFSVGWAKALDASSGNYYYYTLDRKTIIWENPLSSNQSSDGSNKGSNSGVDP</sequence>
<feature type="region of interest" description="Disordered" evidence="1">
    <location>
        <begin position="857"/>
        <end position="877"/>
    </location>
</feature>